<evidence type="ECO:0000256" key="4">
    <source>
        <dbReference type="SAM" id="MobiDB-lite"/>
    </source>
</evidence>
<keyword evidence="7" id="KW-1185">Reference proteome</keyword>
<protein>
    <recommendedName>
        <fullName evidence="5">VRR-NUC domain-containing protein</fullName>
    </recommendedName>
</protein>
<accession>A0ABQ9X450</accession>
<name>A0ABQ9X450_9EUKA</name>
<keyword evidence="2" id="KW-0540">Nuclease</keyword>
<evidence type="ECO:0000259" key="5">
    <source>
        <dbReference type="Pfam" id="PF08774"/>
    </source>
</evidence>
<sequence>MELETRVDVGWRAREILIKIPSTAPQCTSRRENVEEVVRGGIAADYRLKSDQIEFAREGGIVEINKNNLTTPDDLDERGHMTETSETSKESIIPSDLGASPPKENIPVASLDDKLREARSDILGVVTESVGEFCLRLCEVIFLFGDSMRCGFPDLTLCGRDPNGGKEEVVIVEVKGPRDKLSGEQIAWITLQ</sequence>
<feature type="compositionally biased region" description="Basic and acidic residues" evidence="4">
    <location>
        <begin position="77"/>
        <end position="89"/>
    </location>
</feature>
<dbReference type="Pfam" id="PF08774">
    <property type="entry name" value="VRR_NUC"/>
    <property type="match status" value="1"/>
</dbReference>
<evidence type="ECO:0000256" key="3">
    <source>
        <dbReference type="ARBA" id="ARBA00022801"/>
    </source>
</evidence>
<comment type="caution">
    <text evidence="6">The sequence shown here is derived from an EMBL/GenBank/DDBJ whole genome shotgun (WGS) entry which is preliminary data.</text>
</comment>
<evidence type="ECO:0000313" key="7">
    <source>
        <dbReference type="Proteomes" id="UP001281761"/>
    </source>
</evidence>
<organism evidence="6 7">
    <name type="scientific">Blattamonas nauphoetae</name>
    <dbReference type="NCBI Taxonomy" id="2049346"/>
    <lineage>
        <taxon>Eukaryota</taxon>
        <taxon>Metamonada</taxon>
        <taxon>Preaxostyla</taxon>
        <taxon>Oxymonadida</taxon>
        <taxon>Blattamonas</taxon>
    </lineage>
</organism>
<proteinExistence type="predicted"/>
<reference evidence="6 7" key="1">
    <citation type="journal article" date="2022" name="bioRxiv">
        <title>Genomics of Preaxostyla Flagellates Illuminates Evolutionary Transitions and the Path Towards Mitochondrial Loss.</title>
        <authorList>
            <person name="Novak L.V.F."/>
            <person name="Treitli S.C."/>
            <person name="Pyrih J."/>
            <person name="Halakuc P."/>
            <person name="Pipaliya S.V."/>
            <person name="Vacek V."/>
            <person name="Brzon O."/>
            <person name="Soukal P."/>
            <person name="Eme L."/>
            <person name="Dacks J.B."/>
            <person name="Karnkowska A."/>
            <person name="Elias M."/>
            <person name="Hampl V."/>
        </authorList>
    </citation>
    <scope>NUCLEOTIDE SEQUENCE [LARGE SCALE GENOMIC DNA]</scope>
    <source>
        <strain evidence="6">NAU3</strain>
        <tissue evidence="6">Gut</tissue>
    </source>
</reference>
<evidence type="ECO:0000313" key="6">
    <source>
        <dbReference type="EMBL" id="KAK2946547.1"/>
    </source>
</evidence>
<dbReference type="InterPro" id="IPR014883">
    <property type="entry name" value="VRR_NUC"/>
</dbReference>
<comment type="cofactor">
    <cofactor evidence="1">
        <name>Mg(2+)</name>
        <dbReference type="ChEBI" id="CHEBI:18420"/>
    </cofactor>
</comment>
<dbReference type="EMBL" id="JARBJD010000225">
    <property type="protein sequence ID" value="KAK2946547.1"/>
    <property type="molecule type" value="Genomic_DNA"/>
</dbReference>
<dbReference type="Proteomes" id="UP001281761">
    <property type="component" value="Unassembled WGS sequence"/>
</dbReference>
<evidence type="ECO:0000256" key="1">
    <source>
        <dbReference type="ARBA" id="ARBA00001946"/>
    </source>
</evidence>
<feature type="domain" description="VRR-NUC" evidence="5">
    <location>
        <begin position="147"/>
        <end position="189"/>
    </location>
</feature>
<evidence type="ECO:0000256" key="2">
    <source>
        <dbReference type="ARBA" id="ARBA00022722"/>
    </source>
</evidence>
<feature type="region of interest" description="Disordered" evidence="4">
    <location>
        <begin position="67"/>
        <end position="106"/>
    </location>
</feature>
<keyword evidence="3" id="KW-0378">Hydrolase</keyword>
<gene>
    <name evidence="6" type="ORF">BLNAU_18523</name>
</gene>